<proteinExistence type="inferred from homology"/>
<evidence type="ECO:0000256" key="1">
    <source>
        <dbReference type="ARBA" id="ARBA00007689"/>
    </source>
</evidence>
<dbReference type="InterPro" id="IPR005545">
    <property type="entry name" value="YCII"/>
</dbReference>
<dbReference type="EMBL" id="JAGRQC010000004">
    <property type="protein sequence ID" value="MBR0553629.1"/>
    <property type="molecule type" value="Genomic_DNA"/>
</dbReference>
<comment type="caution">
    <text evidence="3">The sequence shown here is derived from an EMBL/GenBank/DDBJ whole genome shotgun (WGS) entry which is preliminary data.</text>
</comment>
<accession>A0A8T4IMS5</accession>
<organism evidence="3 4">
    <name type="scientific">Stakelama marina</name>
    <dbReference type="NCBI Taxonomy" id="2826939"/>
    <lineage>
        <taxon>Bacteria</taxon>
        <taxon>Pseudomonadati</taxon>
        <taxon>Pseudomonadota</taxon>
        <taxon>Alphaproteobacteria</taxon>
        <taxon>Sphingomonadales</taxon>
        <taxon>Sphingomonadaceae</taxon>
        <taxon>Stakelama</taxon>
    </lineage>
</organism>
<dbReference type="PANTHER" id="PTHR37828:SF1">
    <property type="entry name" value="YCII-RELATED DOMAIN-CONTAINING PROTEIN"/>
    <property type="match status" value="1"/>
</dbReference>
<name>A0A8T4IMS5_9SPHN</name>
<dbReference type="Gene3D" id="3.30.70.1060">
    <property type="entry name" value="Dimeric alpha+beta barrel"/>
    <property type="match status" value="1"/>
</dbReference>
<keyword evidence="4" id="KW-1185">Reference proteome</keyword>
<dbReference type="Proteomes" id="UP000676996">
    <property type="component" value="Unassembled WGS sequence"/>
</dbReference>
<protein>
    <recommendedName>
        <fullName evidence="2">YCII-related domain-containing protein</fullName>
    </recommendedName>
</protein>
<gene>
    <name evidence="3" type="ORF">J7S20_14055</name>
</gene>
<feature type="domain" description="YCII-related" evidence="2">
    <location>
        <begin position="16"/>
        <end position="91"/>
    </location>
</feature>
<evidence type="ECO:0000313" key="3">
    <source>
        <dbReference type="EMBL" id="MBR0553629.1"/>
    </source>
</evidence>
<dbReference type="RefSeq" id="WP_284054873.1">
    <property type="nucleotide sequence ID" value="NZ_JAGRQC010000004.1"/>
</dbReference>
<evidence type="ECO:0000259" key="2">
    <source>
        <dbReference type="Pfam" id="PF03795"/>
    </source>
</evidence>
<reference evidence="3" key="1">
    <citation type="submission" date="2021-04" db="EMBL/GenBank/DDBJ databases">
        <title>Ouciella asimina sp. nov., isolated from the surface seawater in the hydrothermal field of Okinawa Trough.</title>
        <authorList>
            <person name="Shuang W."/>
        </authorList>
    </citation>
    <scope>NUCLEOTIDE SEQUENCE</scope>
    <source>
        <strain evidence="3">LXI357</strain>
    </source>
</reference>
<sequence>MAEDFRSQGPLCLILLSYVRPLDAVDAQLQAHVDWLERGFAEGLFLVAGRRDPRTGGVILVRGRRPEVEKLAQSDPLVASGVAEAEVVAFNASFAAPALAQIIE</sequence>
<dbReference type="InterPro" id="IPR011008">
    <property type="entry name" value="Dimeric_a/b-barrel"/>
</dbReference>
<evidence type="ECO:0000313" key="4">
    <source>
        <dbReference type="Proteomes" id="UP000676996"/>
    </source>
</evidence>
<comment type="similarity">
    <text evidence="1">Belongs to the YciI family.</text>
</comment>
<dbReference type="AlphaFoldDB" id="A0A8T4IMS5"/>
<dbReference type="Pfam" id="PF03795">
    <property type="entry name" value="YCII"/>
    <property type="match status" value="1"/>
</dbReference>
<dbReference type="SUPFAM" id="SSF54909">
    <property type="entry name" value="Dimeric alpha+beta barrel"/>
    <property type="match status" value="1"/>
</dbReference>
<dbReference type="PANTHER" id="PTHR37828">
    <property type="entry name" value="GSR2449 PROTEIN"/>
    <property type="match status" value="1"/>
</dbReference>